<name>A0ABQ9JLJ1_9CUCU</name>
<protein>
    <submittedName>
        <fullName evidence="1">Uncharacterized protein</fullName>
    </submittedName>
</protein>
<proteinExistence type="predicted"/>
<evidence type="ECO:0000313" key="2">
    <source>
        <dbReference type="Proteomes" id="UP001162164"/>
    </source>
</evidence>
<reference evidence="1" key="1">
    <citation type="journal article" date="2023" name="Insect Mol. Biol.">
        <title>Genome sequencing provides insights into the evolution of gene families encoding plant cell wall-degrading enzymes in longhorned beetles.</title>
        <authorList>
            <person name="Shin N.R."/>
            <person name="Okamura Y."/>
            <person name="Kirsch R."/>
            <person name="Pauchet Y."/>
        </authorList>
    </citation>
    <scope>NUCLEOTIDE SEQUENCE</scope>
    <source>
        <strain evidence="1">MMC_N1</strain>
    </source>
</reference>
<dbReference type="Proteomes" id="UP001162164">
    <property type="component" value="Unassembled WGS sequence"/>
</dbReference>
<gene>
    <name evidence="1" type="ORF">NQ317_003279</name>
</gene>
<organism evidence="1 2">
    <name type="scientific">Molorchus minor</name>
    <dbReference type="NCBI Taxonomy" id="1323400"/>
    <lineage>
        <taxon>Eukaryota</taxon>
        <taxon>Metazoa</taxon>
        <taxon>Ecdysozoa</taxon>
        <taxon>Arthropoda</taxon>
        <taxon>Hexapoda</taxon>
        <taxon>Insecta</taxon>
        <taxon>Pterygota</taxon>
        <taxon>Neoptera</taxon>
        <taxon>Endopterygota</taxon>
        <taxon>Coleoptera</taxon>
        <taxon>Polyphaga</taxon>
        <taxon>Cucujiformia</taxon>
        <taxon>Chrysomeloidea</taxon>
        <taxon>Cerambycidae</taxon>
        <taxon>Lamiinae</taxon>
        <taxon>Monochamini</taxon>
        <taxon>Molorchus</taxon>
    </lineage>
</organism>
<comment type="caution">
    <text evidence="1">The sequence shown here is derived from an EMBL/GenBank/DDBJ whole genome shotgun (WGS) entry which is preliminary data.</text>
</comment>
<keyword evidence="2" id="KW-1185">Reference proteome</keyword>
<accession>A0ABQ9JLJ1</accession>
<evidence type="ECO:0000313" key="1">
    <source>
        <dbReference type="EMBL" id="KAJ8978746.1"/>
    </source>
</evidence>
<dbReference type="EMBL" id="JAPWTJ010000407">
    <property type="protein sequence ID" value="KAJ8978746.1"/>
    <property type="molecule type" value="Genomic_DNA"/>
</dbReference>
<sequence length="81" mass="9061">MSKFCGVPISLGVLDVVSRNRKNKIAVREFGIHHATTLIKNILSSQDQVFGGLQGSVEKAWICLYGYRTSIIKKAKITFMF</sequence>